<gene>
    <name evidence="2" type="ORF">EDD71_10280</name>
</gene>
<sequence length="127" mass="14504">MNNEKFEQELISLSNEKWHWMSECKVDSLSSLFHEKAVFVHMGATMSKEEELDVIRSGRIHYKDVDIQEVSVPFIGETTAILLSKIRLVAVVGGNEVTNPFVVTEVYVKQNETWMLASLSFTRLITP</sequence>
<dbReference type="Proteomes" id="UP000295325">
    <property type="component" value="Unassembled WGS sequence"/>
</dbReference>
<keyword evidence="3" id="KW-1185">Reference proteome</keyword>
<feature type="domain" description="DUF4440" evidence="1">
    <location>
        <begin position="12"/>
        <end position="116"/>
    </location>
</feature>
<dbReference type="InterPro" id="IPR027843">
    <property type="entry name" value="DUF4440"/>
</dbReference>
<name>A0A4R7KWH2_9CLOT</name>
<evidence type="ECO:0000259" key="1">
    <source>
        <dbReference type="Pfam" id="PF14534"/>
    </source>
</evidence>
<evidence type="ECO:0000313" key="3">
    <source>
        <dbReference type="Proteomes" id="UP000295325"/>
    </source>
</evidence>
<evidence type="ECO:0000313" key="2">
    <source>
        <dbReference type="EMBL" id="TDT63320.1"/>
    </source>
</evidence>
<reference evidence="2 3" key="1">
    <citation type="submission" date="2019-03" db="EMBL/GenBank/DDBJ databases">
        <title>Genomic Encyclopedia of Type Strains, Phase IV (KMG-IV): sequencing the most valuable type-strain genomes for metagenomic binning, comparative biology and taxonomic classification.</title>
        <authorList>
            <person name="Goeker M."/>
        </authorList>
    </citation>
    <scope>NUCLEOTIDE SEQUENCE [LARGE SCALE GENOMIC DNA]</scope>
    <source>
        <strain evidence="2 3">DSM 24455</strain>
    </source>
</reference>
<dbReference type="Pfam" id="PF14534">
    <property type="entry name" value="DUF4440"/>
    <property type="match status" value="1"/>
</dbReference>
<dbReference type="InterPro" id="IPR032710">
    <property type="entry name" value="NTF2-like_dom_sf"/>
</dbReference>
<dbReference type="Gene3D" id="3.10.450.50">
    <property type="match status" value="1"/>
</dbReference>
<dbReference type="SUPFAM" id="SSF54427">
    <property type="entry name" value="NTF2-like"/>
    <property type="match status" value="1"/>
</dbReference>
<dbReference type="AlphaFoldDB" id="A0A4R7KWH2"/>
<proteinExistence type="predicted"/>
<dbReference type="EMBL" id="SOAZ01000002">
    <property type="protein sequence ID" value="TDT63320.1"/>
    <property type="molecule type" value="Genomic_DNA"/>
</dbReference>
<dbReference type="OrthoDB" id="9802489at2"/>
<protein>
    <submittedName>
        <fullName evidence="2">Uncharacterized protein DUF4440</fullName>
    </submittedName>
</protein>
<accession>A0A4R7KWH2</accession>
<organism evidence="2 3">
    <name type="scientific">Fonticella tunisiensis</name>
    <dbReference type="NCBI Taxonomy" id="1096341"/>
    <lineage>
        <taxon>Bacteria</taxon>
        <taxon>Bacillati</taxon>
        <taxon>Bacillota</taxon>
        <taxon>Clostridia</taxon>
        <taxon>Eubacteriales</taxon>
        <taxon>Clostridiaceae</taxon>
        <taxon>Fonticella</taxon>
    </lineage>
</organism>
<dbReference type="RefSeq" id="WP_133626982.1">
    <property type="nucleotide sequence ID" value="NZ_SOAZ01000002.1"/>
</dbReference>
<comment type="caution">
    <text evidence="2">The sequence shown here is derived from an EMBL/GenBank/DDBJ whole genome shotgun (WGS) entry which is preliminary data.</text>
</comment>